<sequence length="224" mass="25583">MIEDCNLIGVRSQGAHFTWVRGCSSRTRVERRLDRTLVSEGCTTCWLDISCVALPRRFSDHCPLWIQLDESQVSTSRPFRFQSMWVDHPEFMNLVRRDGDRNSSFFHSSIKRRQRRSVLSSLSIDEVISVDQTVIKDHIVRFYIDLFYSNSDLIDQDLSIVDGIVPSLVSQKENSFLVAIPSADVIHDAVFAMDALSTPGSDGFSGRFFQRCWEIVGKDVILTV</sequence>
<organism evidence="1 2">
    <name type="scientific">Dipteronia sinensis</name>
    <dbReference type="NCBI Taxonomy" id="43782"/>
    <lineage>
        <taxon>Eukaryota</taxon>
        <taxon>Viridiplantae</taxon>
        <taxon>Streptophyta</taxon>
        <taxon>Embryophyta</taxon>
        <taxon>Tracheophyta</taxon>
        <taxon>Spermatophyta</taxon>
        <taxon>Magnoliopsida</taxon>
        <taxon>eudicotyledons</taxon>
        <taxon>Gunneridae</taxon>
        <taxon>Pentapetalae</taxon>
        <taxon>rosids</taxon>
        <taxon>malvids</taxon>
        <taxon>Sapindales</taxon>
        <taxon>Sapindaceae</taxon>
        <taxon>Hippocastanoideae</taxon>
        <taxon>Acereae</taxon>
        <taxon>Dipteronia</taxon>
    </lineage>
</organism>
<evidence type="ECO:0000313" key="1">
    <source>
        <dbReference type="EMBL" id="KAK3199352.1"/>
    </source>
</evidence>
<dbReference type="Gene3D" id="3.60.10.10">
    <property type="entry name" value="Endonuclease/exonuclease/phosphatase"/>
    <property type="match status" value="1"/>
</dbReference>
<protein>
    <recommendedName>
        <fullName evidence="3">Endonuclease/exonuclease/phosphatase</fullName>
    </recommendedName>
</protein>
<dbReference type="InterPro" id="IPR036691">
    <property type="entry name" value="Endo/exonu/phosph_ase_sf"/>
</dbReference>
<reference evidence="1" key="1">
    <citation type="journal article" date="2023" name="Plant J.">
        <title>Genome sequences and population genomics provide insights into the demographic history, inbreeding, and mutation load of two 'living fossil' tree species of Dipteronia.</title>
        <authorList>
            <person name="Feng Y."/>
            <person name="Comes H.P."/>
            <person name="Chen J."/>
            <person name="Zhu S."/>
            <person name="Lu R."/>
            <person name="Zhang X."/>
            <person name="Li P."/>
            <person name="Qiu J."/>
            <person name="Olsen K.M."/>
            <person name="Qiu Y."/>
        </authorList>
    </citation>
    <scope>NUCLEOTIDE SEQUENCE</scope>
    <source>
        <strain evidence="1">NBL</strain>
    </source>
</reference>
<proteinExistence type="predicted"/>
<accession>A0AAE0A2Z5</accession>
<gene>
    <name evidence="1" type="ORF">Dsin_022767</name>
</gene>
<dbReference type="EMBL" id="JANJYJ010000007">
    <property type="protein sequence ID" value="KAK3199352.1"/>
    <property type="molecule type" value="Genomic_DNA"/>
</dbReference>
<dbReference type="PANTHER" id="PTHR33710:SF64">
    <property type="entry name" value="ENDONUCLEASE_EXONUCLEASE_PHOSPHATASE DOMAIN-CONTAINING PROTEIN"/>
    <property type="match status" value="1"/>
</dbReference>
<dbReference type="SUPFAM" id="SSF56219">
    <property type="entry name" value="DNase I-like"/>
    <property type="match status" value="1"/>
</dbReference>
<evidence type="ECO:0008006" key="3">
    <source>
        <dbReference type="Google" id="ProtNLM"/>
    </source>
</evidence>
<dbReference type="PANTHER" id="PTHR33710">
    <property type="entry name" value="BNAC02G09200D PROTEIN"/>
    <property type="match status" value="1"/>
</dbReference>
<dbReference type="Proteomes" id="UP001281410">
    <property type="component" value="Unassembled WGS sequence"/>
</dbReference>
<evidence type="ECO:0000313" key="2">
    <source>
        <dbReference type="Proteomes" id="UP001281410"/>
    </source>
</evidence>
<name>A0AAE0A2Z5_9ROSI</name>
<keyword evidence="2" id="KW-1185">Reference proteome</keyword>
<comment type="caution">
    <text evidence="1">The sequence shown here is derived from an EMBL/GenBank/DDBJ whole genome shotgun (WGS) entry which is preliminary data.</text>
</comment>
<dbReference type="AlphaFoldDB" id="A0AAE0A2Z5"/>